<dbReference type="OrthoDB" id="2368435at2759"/>
<evidence type="ECO:0000313" key="3">
    <source>
        <dbReference type="Proteomes" id="UP000789508"/>
    </source>
</evidence>
<sequence length="143" mass="16464">MPSINKAKSNEKNNETEPSLINQEETSSNTFIQKEVITMENILAQYELNNLRAQEQSQTQPIPIQVPIIGGHMETETRFWEFIIEDETTTYIRYGNILSDGTLKERATQIQRHPSSKQAKAFVKMLIDEKVKVGYVGWANFEN</sequence>
<reference evidence="2" key="1">
    <citation type="submission" date="2021-06" db="EMBL/GenBank/DDBJ databases">
        <authorList>
            <person name="Kallberg Y."/>
            <person name="Tangrot J."/>
            <person name="Rosling A."/>
        </authorList>
    </citation>
    <scope>NUCLEOTIDE SEQUENCE</scope>
    <source>
        <strain evidence="2">FL130A</strain>
    </source>
</reference>
<dbReference type="Gene3D" id="2.20.140.10">
    <property type="entry name" value="WGR domain"/>
    <property type="match status" value="1"/>
</dbReference>
<protein>
    <submittedName>
        <fullName evidence="2">90_t:CDS:1</fullName>
    </submittedName>
</protein>
<dbReference type="EMBL" id="CAJVPS010004052">
    <property type="protein sequence ID" value="CAG8598340.1"/>
    <property type="molecule type" value="Genomic_DNA"/>
</dbReference>
<dbReference type="AlphaFoldDB" id="A0A9N9CFS6"/>
<feature type="region of interest" description="Disordered" evidence="1">
    <location>
        <begin position="1"/>
        <end position="27"/>
    </location>
</feature>
<gene>
    <name evidence="2" type="ORF">ALEPTO_LOCUS8025</name>
</gene>
<comment type="caution">
    <text evidence="2">The sequence shown here is derived from an EMBL/GenBank/DDBJ whole genome shotgun (WGS) entry which is preliminary data.</text>
</comment>
<feature type="compositionally biased region" description="Polar residues" evidence="1">
    <location>
        <begin position="16"/>
        <end position="27"/>
    </location>
</feature>
<dbReference type="Proteomes" id="UP000789508">
    <property type="component" value="Unassembled WGS sequence"/>
</dbReference>
<organism evidence="2 3">
    <name type="scientific">Ambispora leptoticha</name>
    <dbReference type="NCBI Taxonomy" id="144679"/>
    <lineage>
        <taxon>Eukaryota</taxon>
        <taxon>Fungi</taxon>
        <taxon>Fungi incertae sedis</taxon>
        <taxon>Mucoromycota</taxon>
        <taxon>Glomeromycotina</taxon>
        <taxon>Glomeromycetes</taxon>
        <taxon>Archaeosporales</taxon>
        <taxon>Ambisporaceae</taxon>
        <taxon>Ambispora</taxon>
    </lineage>
</organism>
<accession>A0A9N9CFS6</accession>
<name>A0A9N9CFS6_9GLOM</name>
<keyword evidence="3" id="KW-1185">Reference proteome</keyword>
<evidence type="ECO:0000313" key="2">
    <source>
        <dbReference type="EMBL" id="CAG8598340.1"/>
    </source>
</evidence>
<proteinExistence type="predicted"/>
<evidence type="ECO:0000256" key="1">
    <source>
        <dbReference type="SAM" id="MobiDB-lite"/>
    </source>
</evidence>